<dbReference type="GO" id="GO:0003677">
    <property type="term" value="F:DNA binding"/>
    <property type="evidence" value="ECO:0007669"/>
    <property type="project" value="UniProtKB-KW"/>
</dbReference>
<organism evidence="8 9">
    <name type="scientific">Paenibacillus marchantiophytorum</name>
    <dbReference type="NCBI Taxonomy" id="1619310"/>
    <lineage>
        <taxon>Bacteria</taxon>
        <taxon>Bacillati</taxon>
        <taxon>Bacillota</taxon>
        <taxon>Bacilli</taxon>
        <taxon>Bacillales</taxon>
        <taxon>Paenibacillaceae</taxon>
        <taxon>Paenibacillus</taxon>
    </lineage>
</organism>
<dbReference type="InterPro" id="IPR001789">
    <property type="entry name" value="Sig_transdc_resp-reg_receiver"/>
</dbReference>
<dbReference type="SMART" id="SM01043">
    <property type="entry name" value="BTAD"/>
    <property type="match status" value="1"/>
</dbReference>
<reference evidence="9" key="1">
    <citation type="journal article" date="2019" name="Int. J. Syst. Evol. Microbiol.">
        <title>The Global Catalogue of Microorganisms (GCM) 10K type strain sequencing project: providing services to taxonomists for standard genome sequencing and annotation.</title>
        <authorList>
            <consortium name="The Broad Institute Genomics Platform"/>
            <consortium name="The Broad Institute Genome Sequencing Center for Infectious Disease"/>
            <person name="Wu L."/>
            <person name="Ma J."/>
        </authorList>
    </citation>
    <scope>NUCLEOTIDE SEQUENCE [LARGE SCALE GENOMIC DNA]</scope>
    <source>
        <strain evidence="9">CGMCC 1.15043</strain>
    </source>
</reference>
<proteinExistence type="inferred from homology"/>
<dbReference type="Gene3D" id="1.25.40.10">
    <property type="entry name" value="Tetratricopeptide repeat domain"/>
    <property type="match status" value="1"/>
</dbReference>
<dbReference type="PROSITE" id="PS50110">
    <property type="entry name" value="RESPONSE_REGULATORY"/>
    <property type="match status" value="1"/>
</dbReference>
<dbReference type="PANTHER" id="PTHR35807">
    <property type="entry name" value="TRANSCRIPTIONAL REGULATOR REDD-RELATED"/>
    <property type="match status" value="1"/>
</dbReference>
<dbReference type="RefSeq" id="WP_189017051.1">
    <property type="nucleotide sequence ID" value="NZ_BMHE01000036.1"/>
</dbReference>
<dbReference type="Pfam" id="PF03704">
    <property type="entry name" value="BTAD"/>
    <property type="match status" value="1"/>
</dbReference>
<dbReference type="InterPro" id="IPR001867">
    <property type="entry name" value="OmpR/PhoB-type_DNA-bd"/>
</dbReference>
<evidence type="ECO:0000256" key="1">
    <source>
        <dbReference type="ARBA" id="ARBA00005820"/>
    </source>
</evidence>
<dbReference type="SUPFAM" id="SSF48452">
    <property type="entry name" value="TPR-like"/>
    <property type="match status" value="1"/>
</dbReference>
<evidence type="ECO:0000256" key="4">
    <source>
        <dbReference type="ARBA" id="ARBA00023125"/>
    </source>
</evidence>
<accession>A0ABQ1F5C3</accession>
<dbReference type="Pfam" id="PF00072">
    <property type="entry name" value="Response_reg"/>
    <property type="match status" value="1"/>
</dbReference>
<dbReference type="PANTHER" id="PTHR35807:SF2">
    <property type="entry name" value="TRANSCRIPTIONAL ACTIVATOR DOMAIN"/>
    <property type="match status" value="1"/>
</dbReference>
<dbReference type="SMART" id="SM00448">
    <property type="entry name" value="REC"/>
    <property type="match status" value="1"/>
</dbReference>
<evidence type="ECO:0000259" key="7">
    <source>
        <dbReference type="PROSITE" id="PS50110"/>
    </source>
</evidence>
<dbReference type="InterPro" id="IPR016032">
    <property type="entry name" value="Sig_transdc_resp-reg_C-effctor"/>
</dbReference>
<protein>
    <submittedName>
        <fullName evidence="8">DNA-binding response regulator</fullName>
    </submittedName>
</protein>
<evidence type="ECO:0000256" key="3">
    <source>
        <dbReference type="ARBA" id="ARBA00023015"/>
    </source>
</evidence>
<comment type="caution">
    <text evidence="8">The sequence shown here is derived from an EMBL/GenBank/DDBJ whole genome shotgun (WGS) entry which is preliminary data.</text>
</comment>
<evidence type="ECO:0000256" key="6">
    <source>
        <dbReference type="PROSITE-ProRule" id="PRU00169"/>
    </source>
</evidence>
<keyword evidence="4 8" id="KW-0238">DNA-binding</keyword>
<feature type="modified residue" description="4-aspartylphosphate" evidence="6">
    <location>
        <position position="53"/>
    </location>
</feature>
<dbReference type="InterPro" id="IPR036388">
    <property type="entry name" value="WH-like_DNA-bd_sf"/>
</dbReference>
<dbReference type="EMBL" id="BMHE01000036">
    <property type="protein sequence ID" value="GFZ99606.1"/>
    <property type="molecule type" value="Genomic_DNA"/>
</dbReference>
<name>A0ABQ1F5C3_9BACL</name>
<dbReference type="SUPFAM" id="SSF52172">
    <property type="entry name" value="CheY-like"/>
    <property type="match status" value="1"/>
</dbReference>
<dbReference type="Gene3D" id="3.40.50.2300">
    <property type="match status" value="1"/>
</dbReference>
<evidence type="ECO:0000256" key="5">
    <source>
        <dbReference type="ARBA" id="ARBA00023163"/>
    </source>
</evidence>
<gene>
    <name evidence="8" type="ORF">GCM10008018_52320</name>
</gene>
<dbReference type="SMART" id="SM00862">
    <property type="entry name" value="Trans_reg_C"/>
    <property type="match status" value="1"/>
</dbReference>
<evidence type="ECO:0000313" key="8">
    <source>
        <dbReference type="EMBL" id="GFZ99606.1"/>
    </source>
</evidence>
<dbReference type="InterPro" id="IPR051677">
    <property type="entry name" value="AfsR-DnrI-RedD_regulator"/>
</dbReference>
<dbReference type="Proteomes" id="UP000615455">
    <property type="component" value="Unassembled WGS sequence"/>
</dbReference>
<evidence type="ECO:0000256" key="2">
    <source>
        <dbReference type="ARBA" id="ARBA00023012"/>
    </source>
</evidence>
<evidence type="ECO:0000313" key="9">
    <source>
        <dbReference type="Proteomes" id="UP000615455"/>
    </source>
</evidence>
<keyword evidence="3" id="KW-0805">Transcription regulation</keyword>
<dbReference type="Gene3D" id="1.10.10.10">
    <property type="entry name" value="Winged helix-like DNA-binding domain superfamily/Winged helix DNA-binding domain"/>
    <property type="match status" value="1"/>
</dbReference>
<keyword evidence="6" id="KW-0597">Phosphoprotein</keyword>
<feature type="domain" description="Response regulatory" evidence="7">
    <location>
        <begin position="2"/>
        <end position="116"/>
    </location>
</feature>
<keyword evidence="5" id="KW-0804">Transcription</keyword>
<dbReference type="SUPFAM" id="SSF46894">
    <property type="entry name" value="C-terminal effector domain of the bipartite response regulators"/>
    <property type="match status" value="1"/>
</dbReference>
<keyword evidence="2" id="KW-0902">Two-component regulatory system</keyword>
<dbReference type="InterPro" id="IPR011990">
    <property type="entry name" value="TPR-like_helical_dom_sf"/>
</dbReference>
<comment type="similarity">
    <text evidence="1">Belongs to the AfsR/DnrI/RedD regulatory family.</text>
</comment>
<dbReference type="InterPro" id="IPR011006">
    <property type="entry name" value="CheY-like_superfamily"/>
</dbReference>
<keyword evidence="9" id="KW-1185">Reference proteome</keyword>
<dbReference type="InterPro" id="IPR005158">
    <property type="entry name" value="BTAD"/>
</dbReference>
<sequence>MKVLLVDDEPLALRSMEKLLSKHEDIDIVASLIDPKEALNLARLQKFDAIFLDLEMPEIGGMELAARLFTKQPDVHIVFVTAFNHYAVEAFELNALDYILKPVSDTRLGKTLTRIRKSMAEVASNVDMDRKERTLICCLQSLHWVNSTSGAHSFPWRTNKTQELFSFLLHHRNAPAIHKEVLLEVLWPEQDPARAGVQLHTTVYQIRKMLKEQALAVQVIYEQEGYRLQLDQVGVDVDVWEQELLKAPELTLASVTVYKQLVEMYKGDYFGESQFLWAEGERERLRLFRWTYLQHLADFCLEQGLLKEAAEAYQQMKDQFPLVENGYFGLMQVHQLRGNFADMKQQYDTLKQHFESELGIPPRQSVSEWFNGILEQRQL</sequence>